<gene>
    <name evidence="1" type="ordered locus">BMA10229_1512</name>
</gene>
<protein>
    <submittedName>
        <fullName evidence="1">Uncharacterized protein</fullName>
    </submittedName>
</protein>
<accession>A2S045</accession>
<dbReference type="HOGENOM" id="CLU_3133279_0_0_4"/>
<dbReference type="KEGG" id="bml:BMA10229_1512"/>
<dbReference type="Proteomes" id="UP000002283">
    <property type="component" value="Chromosome II"/>
</dbReference>
<evidence type="ECO:0000313" key="2">
    <source>
        <dbReference type="Proteomes" id="UP000002283"/>
    </source>
</evidence>
<sequence length="49" mass="5550">MVNDFLSGESKAVSIDLVFIFEFYMPGRRLFRKAVAQACIGLRNIVRLG</sequence>
<dbReference type="EMBL" id="CP000545">
    <property type="protein sequence ID" value="ABM98509.2"/>
    <property type="molecule type" value="Genomic_DNA"/>
</dbReference>
<evidence type="ECO:0000313" key="1">
    <source>
        <dbReference type="EMBL" id="ABM98509.2"/>
    </source>
</evidence>
<dbReference type="AlphaFoldDB" id="A2S045"/>
<proteinExistence type="predicted"/>
<organism evidence="1 2">
    <name type="scientific">Burkholderia mallei (strain NCTC 10229)</name>
    <dbReference type="NCBI Taxonomy" id="412022"/>
    <lineage>
        <taxon>Bacteria</taxon>
        <taxon>Pseudomonadati</taxon>
        <taxon>Pseudomonadota</taxon>
        <taxon>Betaproteobacteria</taxon>
        <taxon>Burkholderiales</taxon>
        <taxon>Burkholderiaceae</taxon>
        <taxon>Burkholderia</taxon>
        <taxon>pseudomallei group</taxon>
    </lineage>
</organism>
<reference evidence="1 2" key="1">
    <citation type="submission" date="2007-01" db="EMBL/GenBank/DDBJ databases">
        <authorList>
            <person name="DeShazer D."/>
            <person name="Woods D.E."/>
            <person name="Nierman W.C."/>
        </authorList>
    </citation>
    <scope>NUCLEOTIDE SEQUENCE [LARGE SCALE GENOMIC DNA]</scope>
    <source>
        <strain evidence="1 2">NCTC 10229</strain>
    </source>
</reference>
<name>A2S045_BURM9</name>